<dbReference type="Pfam" id="PF00487">
    <property type="entry name" value="FA_desaturase"/>
    <property type="match status" value="1"/>
</dbReference>
<evidence type="ECO:0000256" key="12">
    <source>
        <dbReference type="SAM" id="Phobius"/>
    </source>
</evidence>
<dbReference type="GO" id="GO:0004497">
    <property type="term" value="F:monooxygenase activity"/>
    <property type="evidence" value="ECO:0007669"/>
    <property type="project" value="UniProtKB-KW"/>
</dbReference>
<dbReference type="Proteomes" id="UP000061603">
    <property type="component" value="Chromosome"/>
</dbReference>
<evidence type="ECO:0000256" key="5">
    <source>
        <dbReference type="ARBA" id="ARBA00022692"/>
    </source>
</evidence>
<feature type="domain" description="Fatty acid desaturase" evidence="13">
    <location>
        <begin position="100"/>
        <end position="300"/>
    </location>
</feature>
<keyword evidence="4" id="KW-0997">Cell inner membrane</keyword>
<sequence>MVLIEWVRCLAPSFLVVLAAAGIALGGIWVWAGFVGVLILVLADGFSQTDIVIHTRFPAWFYTAALYLPLPVLCFLWFVFAQQIAADVATTSQRLVTLGSVAFLTTLGALPAAHELSHRKNRIAQLCARIYSTILGLPMYDIYHIHGHHIDVGTVQDHDTPRRGQTIYSFVYPSLYKSLRTAVGIERARLAKLGHRIFWWRGRIFESFWMLTAWFSGFIYFAGLRGIPYFLMTWLLAWLIFGGFNYTQHYGLIRKPGTAIAPRHSWNHLKAFSRAITFEISNHSEHHLDPDKRYEYLRPVPNAPQMPSIVLCFAASFVPFIWENWIVKSRLKYWDLNAEPEEQVLAVVENRRAGWQ</sequence>
<feature type="transmembrane region" description="Helical" evidence="12">
    <location>
        <begin position="14"/>
        <end position="47"/>
    </location>
</feature>
<dbReference type="InterPro" id="IPR033885">
    <property type="entry name" value="AlkB/XylM"/>
</dbReference>
<accession>A0A0C5J847</accession>
<evidence type="ECO:0000256" key="9">
    <source>
        <dbReference type="ARBA" id="ARBA00023004"/>
    </source>
</evidence>
<evidence type="ECO:0000259" key="13">
    <source>
        <dbReference type="Pfam" id="PF00487"/>
    </source>
</evidence>
<evidence type="ECO:0000256" key="8">
    <source>
        <dbReference type="ARBA" id="ARBA00023002"/>
    </source>
</evidence>
<dbReference type="GO" id="GO:0005886">
    <property type="term" value="C:plasma membrane"/>
    <property type="evidence" value="ECO:0007669"/>
    <property type="project" value="UniProtKB-SubCell"/>
</dbReference>
<evidence type="ECO:0000256" key="2">
    <source>
        <dbReference type="ARBA" id="ARBA00010823"/>
    </source>
</evidence>
<organism evidence="14 15">
    <name type="scientific">Rugosibacter aromaticivorans</name>
    <dbReference type="NCBI Taxonomy" id="1565605"/>
    <lineage>
        <taxon>Bacteria</taxon>
        <taxon>Pseudomonadati</taxon>
        <taxon>Pseudomonadota</taxon>
        <taxon>Betaproteobacteria</taxon>
        <taxon>Nitrosomonadales</taxon>
        <taxon>Sterolibacteriaceae</taxon>
        <taxon>Rugosibacter</taxon>
    </lineage>
</organism>
<evidence type="ECO:0000256" key="10">
    <source>
        <dbReference type="ARBA" id="ARBA00023033"/>
    </source>
</evidence>
<dbReference type="PATRIC" id="fig|1565605.3.peg.921"/>
<feature type="transmembrane region" description="Helical" evidence="12">
    <location>
        <begin position="204"/>
        <end position="221"/>
    </location>
</feature>
<keyword evidence="8" id="KW-0560">Oxidoreductase</keyword>
<feature type="transmembrane region" description="Helical" evidence="12">
    <location>
        <begin position="227"/>
        <end position="246"/>
    </location>
</feature>
<dbReference type="STRING" id="1565605.PG1C_04380"/>
<feature type="transmembrane region" description="Helical" evidence="12">
    <location>
        <begin position="59"/>
        <end position="80"/>
    </location>
</feature>
<keyword evidence="3" id="KW-1003">Cell membrane</keyword>
<evidence type="ECO:0000256" key="4">
    <source>
        <dbReference type="ARBA" id="ARBA00022519"/>
    </source>
</evidence>
<proteinExistence type="inferred from homology"/>
<dbReference type="GO" id="GO:0046872">
    <property type="term" value="F:metal ion binding"/>
    <property type="evidence" value="ECO:0007669"/>
    <property type="project" value="UniProtKB-KW"/>
</dbReference>
<evidence type="ECO:0000256" key="11">
    <source>
        <dbReference type="ARBA" id="ARBA00023136"/>
    </source>
</evidence>
<dbReference type="PANTHER" id="PTHR38674:SF1">
    <property type="entry name" value="ALKANE 1-MONOOXYGENASE 1"/>
    <property type="match status" value="1"/>
</dbReference>
<keyword evidence="9" id="KW-0408">Iron</keyword>
<reference evidence="14 15" key="1">
    <citation type="journal article" date="2015" name="Genome Announc.">
        <title>Complete Genome Sequence of a Novel Bacterium within the Family Rhodocyclaceae That Degrades Polycyclic Aromatic Hydrocarbons.</title>
        <authorList>
            <person name="Singleton D.R."/>
            <person name="Dickey A.N."/>
            <person name="Scholl E.H."/>
            <person name="Wright F.A."/>
            <person name="Aitken M.D."/>
        </authorList>
    </citation>
    <scope>NUCLEOTIDE SEQUENCE [LARGE SCALE GENOMIC DNA]</scope>
    <source>
        <strain evidence="15">PG1-Ca6</strain>
    </source>
</reference>
<dbReference type="GO" id="GO:0006629">
    <property type="term" value="P:lipid metabolic process"/>
    <property type="evidence" value="ECO:0007669"/>
    <property type="project" value="InterPro"/>
</dbReference>
<name>A0A0C5J847_9PROT</name>
<dbReference type="EMBL" id="CP010554">
    <property type="protein sequence ID" value="AJP47913.1"/>
    <property type="molecule type" value="Genomic_DNA"/>
</dbReference>
<evidence type="ECO:0000313" key="15">
    <source>
        <dbReference type="Proteomes" id="UP000061603"/>
    </source>
</evidence>
<gene>
    <name evidence="14" type="ORF">PG1C_04380</name>
</gene>
<evidence type="ECO:0000256" key="1">
    <source>
        <dbReference type="ARBA" id="ARBA00004429"/>
    </source>
</evidence>
<comment type="similarity">
    <text evidence="2">Belongs to the fatty acid desaturase type 1 family. AlkB subfamily.</text>
</comment>
<dbReference type="HOGENOM" id="CLU_044462_2_0_4"/>
<keyword evidence="5 12" id="KW-0812">Transmembrane</keyword>
<dbReference type="AlphaFoldDB" id="A0A0C5J847"/>
<keyword evidence="10" id="KW-0503">Monooxygenase</keyword>
<dbReference type="PANTHER" id="PTHR38674">
    <property type="entry name" value="ALKANE 1-MONOOXYGENASE 1"/>
    <property type="match status" value="1"/>
</dbReference>
<keyword evidence="6" id="KW-0479">Metal-binding</keyword>
<evidence type="ECO:0000256" key="7">
    <source>
        <dbReference type="ARBA" id="ARBA00022989"/>
    </source>
</evidence>
<evidence type="ECO:0000256" key="3">
    <source>
        <dbReference type="ARBA" id="ARBA00022475"/>
    </source>
</evidence>
<dbReference type="InterPro" id="IPR005804">
    <property type="entry name" value="FA_desaturase_dom"/>
</dbReference>
<evidence type="ECO:0000313" key="14">
    <source>
        <dbReference type="EMBL" id="AJP47913.1"/>
    </source>
</evidence>
<keyword evidence="11 12" id="KW-0472">Membrane</keyword>
<protein>
    <recommendedName>
        <fullName evidence="13">Fatty acid desaturase domain-containing protein</fullName>
    </recommendedName>
</protein>
<comment type="subcellular location">
    <subcellularLocation>
        <location evidence="1">Cell inner membrane</location>
        <topology evidence="1">Multi-pass membrane protein</topology>
    </subcellularLocation>
</comment>
<keyword evidence="7 12" id="KW-1133">Transmembrane helix</keyword>
<evidence type="ECO:0000256" key="6">
    <source>
        <dbReference type="ARBA" id="ARBA00022723"/>
    </source>
</evidence>
<keyword evidence="15" id="KW-1185">Reference proteome</keyword>
<dbReference type="KEGG" id="rbu:PG1C_04380"/>